<evidence type="ECO:0000313" key="2">
    <source>
        <dbReference type="EMBL" id="EMY36220.1"/>
    </source>
</evidence>
<dbReference type="EMBL" id="ANPE02000011">
    <property type="protein sequence ID" value="EMY36220.1"/>
    <property type="molecule type" value="Genomic_DNA"/>
</dbReference>
<dbReference type="GO" id="GO:0006313">
    <property type="term" value="P:DNA transposition"/>
    <property type="evidence" value="ECO:0007669"/>
    <property type="project" value="InterPro"/>
</dbReference>
<evidence type="ECO:0000313" key="3">
    <source>
        <dbReference type="Proteomes" id="UP000010729"/>
    </source>
</evidence>
<keyword evidence="3" id="KW-1185">Reference proteome</keyword>
<reference evidence="2 3" key="1">
    <citation type="journal article" date="2013" name="Genome Announc.">
        <title>Draft Genome Sequence of Arthrobacter crystallopoietes Strain BAB-32, Revealing Genes for Bioremediation.</title>
        <authorList>
            <person name="Joshi M.N."/>
            <person name="Pandit A.S."/>
            <person name="Sharma A."/>
            <person name="Pandya R.V."/>
            <person name="Desai S.M."/>
            <person name="Saxena A.K."/>
            <person name="Bagatharia S.B."/>
        </authorList>
    </citation>
    <scope>NUCLEOTIDE SEQUENCE [LARGE SCALE GENOMIC DNA]</scope>
    <source>
        <strain evidence="2 3">BAB-32</strain>
    </source>
</reference>
<keyword evidence="1" id="KW-0175">Coiled coil</keyword>
<dbReference type="Pfam" id="PF01527">
    <property type="entry name" value="HTH_Tnp_1"/>
    <property type="match status" value="1"/>
</dbReference>
<feature type="coiled-coil region" evidence="1">
    <location>
        <begin position="63"/>
        <end position="90"/>
    </location>
</feature>
<dbReference type="SUPFAM" id="SSF46689">
    <property type="entry name" value="Homeodomain-like"/>
    <property type="match status" value="1"/>
</dbReference>
<dbReference type="AlphaFoldDB" id="N1V4F5"/>
<dbReference type="InterPro" id="IPR009057">
    <property type="entry name" value="Homeodomain-like_sf"/>
</dbReference>
<protein>
    <submittedName>
        <fullName evidence="2">Transposase of ISAar4, IS3 family, IS3 group, orfA</fullName>
    </submittedName>
</protein>
<evidence type="ECO:0000256" key="1">
    <source>
        <dbReference type="SAM" id="Coils"/>
    </source>
</evidence>
<dbReference type="GO" id="GO:0004803">
    <property type="term" value="F:transposase activity"/>
    <property type="evidence" value="ECO:0007669"/>
    <property type="project" value="InterPro"/>
</dbReference>
<dbReference type="GO" id="GO:0003677">
    <property type="term" value="F:DNA binding"/>
    <property type="evidence" value="ECO:0007669"/>
    <property type="project" value="InterPro"/>
</dbReference>
<dbReference type="Proteomes" id="UP000010729">
    <property type="component" value="Unassembled WGS sequence"/>
</dbReference>
<accession>N1V4F5</accession>
<proteinExistence type="predicted"/>
<comment type="caution">
    <text evidence="2">The sequence shown here is derived from an EMBL/GenBank/DDBJ whole genome shotgun (WGS) entry which is preliminary data.</text>
</comment>
<organism evidence="2 3">
    <name type="scientific">Arthrobacter crystallopoietes BAB-32</name>
    <dbReference type="NCBI Taxonomy" id="1246476"/>
    <lineage>
        <taxon>Bacteria</taxon>
        <taxon>Bacillati</taxon>
        <taxon>Actinomycetota</taxon>
        <taxon>Actinomycetes</taxon>
        <taxon>Micrococcales</taxon>
        <taxon>Micrococcaceae</taxon>
        <taxon>Crystallibacter</taxon>
    </lineage>
</organism>
<sequence>MSASRRRFTQEFKDELCEEVVSTSKTIKAVADENGVGAETLRTWLKKYRAAGHAPEEQDGPLSVSERARLKELERENRELKAEAAFLKKAAAYFAREPR</sequence>
<dbReference type="Gene3D" id="1.10.10.60">
    <property type="entry name" value="Homeodomain-like"/>
    <property type="match status" value="1"/>
</dbReference>
<dbReference type="InterPro" id="IPR002514">
    <property type="entry name" value="Transposase_8"/>
</dbReference>
<name>N1V4F5_9MICC</name>
<gene>
    <name evidence="2" type="ORF">D477_000270</name>
</gene>